<keyword evidence="2" id="KW-1185">Reference proteome</keyword>
<name>A0AAW0A1L1_9AGAR</name>
<accession>A0AAW0A1L1</accession>
<dbReference type="EMBL" id="JAWWNJ010000095">
    <property type="protein sequence ID" value="KAK6996866.1"/>
    <property type="molecule type" value="Genomic_DNA"/>
</dbReference>
<protein>
    <submittedName>
        <fullName evidence="1">Uncharacterized protein</fullName>
    </submittedName>
</protein>
<dbReference type="AlphaFoldDB" id="A0AAW0A1L1"/>
<proteinExistence type="predicted"/>
<dbReference type="Proteomes" id="UP001362999">
    <property type="component" value="Unassembled WGS sequence"/>
</dbReference>
<gene>
    <name evidence="1" type="ORF">R3P38DRAFT_2799177</name>
</gene>
<evidence type="ECO:0000313" key="2">
    <source>
        <dbReference type="Proteomes" id="UP001362999"/>
    </source>
</evidence>
<comment type="caution">
    <text evidence="1">The sequence shown here is derived from an EMBL/GenBank/DDBJ whole genome shotgun (WGS) entry which is preliminary data.</text>
</comment>
<sequence>MESALNAFRAELKLLPNLHRGRRLDIRTNPPHRDLECQNQFGVETVQATQSVEKASLFRDKTPNLFCSVRVKLKALSLRKISQLSNCGFNNFNKIIIAVSSNCEAASLERRPRKCDEICDGIKSASACNAELGTSQHWCRRSKSGETWEKLLFYSMARPRWLRMPKSGLRKRKATKYGMCWDVLGCLRTDDDEETED</sequence>
<reference evidence="1 2" key="1">
    <citation type="journal article" date="2024" name="J Genomics">
        <title>Draft genome sequencing and assembly of Favolaschia claudopus CIRM-BRFM 2984 isolated from oak limbs.</title>
        <authorList>
            <person name="Navarro D."/>
            <person name="Drula E."/>
            <person name="Chaduli D."/>
            <person name="Cazenave R."/>
            <person name="Ahrendt S."/>
            <person name="Wang J."/>
            <person name="Lipzen A."/>
            <person name="Daum C."/>
            <person name="Barry K."/>
            <person name="Grigoriev I.V."/>
            <person name="Favel A."/>
            <person name="Rosso M.N."/>
            <person name="Martin F."/>
        </authorList>
    </citation>
    <scope>NUCLEOTIDE SEQUENCE [LARGE SCALE GENOMIC DNA]</scope>
    <source>
        <strain evidence="1 2">CIRM-BRFM 2984</strain>
    </source>
</reference>
<organism evidence="1 2">
    <name type="scientific">Favolaschia claudopus</name>
    <dbReference type="NCBI Taxonomy" id="2862362"/>
    <lineage>
        <taxon>Eukaryota</taxon>
        <taxon>Fungi</taxon>
        <taxon>Dikarya</taxon>
        <taxon>Basidiomycota</taxon>
        <taxon>Agaricomycotina</taxon>
        <taxon>Agaricomycetes</taxon>
        <taxon>Agaricomycetidae</taxon>
        <taxon>Agaricales</taxon>
        <taxon>Marasmiineae</taxon>
        <taxon>Mycenaceae</taxon>
        <taxon>Favolaschia</taxon>
    </lineage>
</organism>
<evidence type="ECO:0000313" key="1">
    <source>
        <dbReference type="EMBL" id="KAK6996866.1"/>
    </source>
</evidence>